<dbReference type="Proteomes" id="UP000318199">
    <property type="component" value="Unassembled WGS sequence"/>
</dbReference>
<organism evidence="3 4">
    <name type="scientific">Caenimonas sedimenti</name>
    <dbReference type="NCBI Taxonomy" id="2596921"/>
    <lineage>
        <taxon>Bacteria</taxon>
        <taxon>Pseudomonadati</taxon>
        <taxon>Pseudomonadota</taxon>
        <taxon>Betaproteobacteria</taxon>
        <taxon>Burkholderiales</taxon>
        <taxon>Comamonadaceae</taxon>
        <taxon>Caenimonas</taxon>
    </lineage>
</organism>
<dbReference type="AlphaFoldDB" id="A0A562ZX80"/>
<comment type="caution">
    <text evidence="3">The sequence shown here is derived from an EMBL/GenBank/DDBJ whole genome shotgun (WGS) entry which is preliminary data.</text>
</comment>
<name>A0A562ZX80_9BURK</name>
<sequence length="197" mass="22151">MEQVRAVLNVAPVERRVDAIQAAFEARGMKATEAVAELSHLAEEEWIPRNGARVVAKAWTDSEFKRRLLANGRAAVLELGLSMPKHHRHLVVLENTAKVQNVICCTLCSCTAFTIIGIPPDWYKDLEYRARVVRESRTVLREMGLDLPADTEIRVWDTTADTRYMVLPEQPAHTLGWPEDKLADVVTRDALIGVARL</sequence>
<evidence type="ECO:0000256" key="1">
    <source>
        <dbReference type="ARBA" id="ARBA00022723"/>
    </source>
</evidence>
<dbReference type="Gene3D" id="3.90.330.10">
    <property type="entry name" value="Nitrile hydratase alpha /Thiocyanate hydrolase gamma"/>
    <property type="match status" value="1"/>
</dbReference>
<evidence type="ECO:0000259" key="2">
    <source>
        <dbReference type="Pfam" id="PF02979"/>
    </source>
</evidence>
<accession>A0A562ZX80</accession>
<dbReference type="EMBL" id="VOBQ01000003">
    <property type="protein sequence ID" value="TWO72744.1"/>
    <property type="molecule type" value="Genomic_DNA"/>
</dbReference>
<keyword evidence="4" id="KW-1185">Reference proteome</keyword>
<dbReference type="InterPro" id="IPR036648">
    <property type="entry name" value="CN_Hdrase_a/SCN_Hdrase_g_sf"/>
</dbReference>
<proteinExistence type="predicted"/>
<keyword evidence="1" id="KW-0479">Metal-binding</keyword>
<reference evidence="3 4" key="1">
    <citation type="submission" date="2019-07" db="EMBL/GenBank/DDBJ databases">
        <title>Caenimonas sedimenti sp. nov., isolated from activated sludge.</title>
        <authorList>
            <person name="Xu J."/>
        </authorList>
    </citation>
    <scope>NUCLEOTIDE SEQUENCE [LARGE SCALE GENOMIC DNA]</scope>
    <source>
        <strain evidence="3 4">HX-9-20</strain>
    </source>
</reference>
<dbReference type="InterPro" id="IPR004232">
    <property type="entry name" value="CN_Hdrtase_a/SCN_Hdrlase_g"/>
</dbReference>
<evidence type="ECO:0000313" key="4">
    <source>
        <dbReference type="Proteomes" id="UP000318199"/>
    </source>
</evidence>
<dbReference type="SUPFAM" id="SSF56209">
    <property type="entry name" value="Nitrile hydratase alpha chain"/>
    <property type="match status" value="1"/>
</dbReference>
<dbReference type="GO" id="GO:0046914">
    <property type="term" value="F:transition metal ion binding"/>
    <property type="evidence" value="ECO:0007669"/>
    <property type="project" value="InterPro"/>
</dbReference>
<dbReference type="OrthoDB" id="528553at2"/>
<evidence type="ECO:0000313" key="3">
    <source>
        <dbReference type="EMBL" id="TWO72744.1"/>
    </source>
</evidence>
<dbReference type="RefSeq" id="WP_145891296.1">
    <property type="nucleotide sequence ID" value="NZ_VOBQ01000003.1"/>
</dbReference>
<protein>
    <submittedName>
        <fullName evidence="3">Nitrile hydratase subunit alpha</fullName>
    </submittedName>
</protein>
<feature type="domain" description="Nitrile hydratase alpha/Thiocyanate hydrolase gamma" evidence="2">
    <location>
        <begin position="13"/>
        <end position="195"/>
    </location>
</feature>
<dbReference type="GO" id="GO:0003824">
    <property type="term" value="F:catalytic activity"/>
    <property type="evidence" value="ECO:0007669"/>
    <property type="project" value="InterPro"/>
</dbReference>
<dbReference type="Pfam" id="PF02979">
    <property type="entry name" value="NHase_alpha"/>
    <property type="match status" value="1"/>
</dbReference>
<gene>
    <name evidence="3" type="ORF">FN976_04220</name>
</gene>